<dbReference type="RefSeq" id="WP_184878036.1">
    <property type="nucleotide sequence ID" value="NZ_BOOV01000009.1"/>
</dbReference>
<evidence type="ECO:0000313" key="2">
    <source>
        <dbReference type="Proteomes" id="UP000542210"/>
    </source>
</evidence>
<reference evidence="1 2" key="1">
    <citation type="submission" date="2020-08" db="EMBL/GenBank/DDBJ databases">
        <title>Sequencing the genomes of 1000 actinobacteria strains.</title>
        <authorList>
            <person name="Klenk H.-P."/>
        </authorList>
    </citation>
    <scope>NUCLEOTIDE SEQUENCE [LARGE SCALE GENOMIC DNA]</scope>
    <source>
        <strain evidence="1 2">DSM 45784</strain>
    </source>
</reference>
<dbReference type="AlphaFoldDB" id="A0A7W7D520"/>
<evidence type="ECO:0000313" key="1">
    <source>
        <dbReference type="EMBL" id="MBB4700114.1"/>
    </source>
</evidence>
<proteinExistence type="predicted"/>
<protein>
    <submittedName>
        <fullName evidence="1">Uncharacterized protein</fullName>
    </submittedName>
</protein>
<keyword evidence="2" id="KW-1185">Reference proteome</keyword>
<comment type="caution">
    <text evidence="1">The sequence shown here is derived from an EMBL/GenBank/DDBJ whole genome shotgun (WGS) entry which is preliminary data.</text>
</comment>
<accession>A0A7W7D520</accession>
<dbReference type="EMBL" id="JACHND010000001">
    <property type="protein sequence ID" value="MBB4700114.1"/>
    <property type="molecule type" value="Genomic_DNA"/>
</dbReference>
<gene>
    <name evidence="1" type="ORF">BJ982_001658</name>
</gene>
<sequence>MTATATITLQDRIRSAYTVAADYERRVWVGLAEVRMFLQDVPRAEVDEALRLMNRLPEVSLLPESNQKLLTRADREAAVHFGGQDKHLLWIA</sequence>
<name>A0A7W7D520_9ACTN</name>
<dbReference type="Proteomes" id="UP000542210">
    <property type="component" value="Unassembled WGS sequence"/>
</dbReference>
<organism evidence="1 2">
    <name type="scientific">Sphaerisporangium siamense</name>
    <dbReference type="NCBI Taxonomy" id="795645"/>
    <lineage>
        <taxon>Bacteria</taxon>
        <taxon>Bacillati</taxon>
        <taxon>Actinomycetota</taxon>
        <taxon>Actinomycetes</taxon>
        <taxon>Streptosporangiales</taxon>
        <taxon>Streptosporangiaceae</taxon>
        <taxon>Sphaerisporangium</taxon>
    </lineage>
</organism>